<proteinExistence type="predicted"/>
<evidence type="ECO:0000313" key="2">
    <source>
        <dbReference type="EMBL" id="CDQ43395.1"/>
    </source>
</evidence>
<dbReference type="EMBL" id="LK021337">
    <property type="protein sequence ID" value="CDQ43395.1"/>
    <property type="molecule type" value="Genomic_DNA"/>
</dbReference>
<evidence type="ECO:0000313" key="3">
    <source>
        <dbReference type="Proteomes" id="UP000028864"/>
    </source>
</evidence>
<sequence length="216" mass="23029">MFLDRGDVDARAHHEHALGRGVLARHRGGHIAEDGHRVGAVQAAAEHLDHRAVVTADNRQRGGVAVEEQQRSGGVADRAAGGLGQRAGGVQFGHQHHVGESARSQCVTQDGGLGVVGPGDADRFKMMSAGFGALLRAEHGLDHLLGRAGRCCARRGADVEYVVIDGRAVALLPFDQHHPHCRRCQGHTEYDVHLPLQSVCYIARFAATETSTQTGN</sequence>
<feature type="region of interest" description="Disordered" evidence="1">
    <location>
        <begin position="60"/>
        <end position="80"/>
    </location>
</feature>
<dbReference type="Proteomes" id="UP000028864">
    <property type="component" value="Unassembled WGS sequence"/>
</dbReference>
<name>A0AAV2WGJ1_MYCNE</name>
<organism evidence="2 3">
    <name type="scientific">Mycolicibacterium neoaurum</name>
    <name type="common">Mycobacterium neoaurum</name>
    <dbReference type="NCBI Taxonomy" id="1795"/>
    <lineage>
        <taxon>Bacteria</taxon>
        <taxon>Bacillati</taxon>
        <taxon>Actinomycetota</taxon>
        <taxon>Actinomycetes</taxon>
        <taxon>Mycobacteriales</taxon>
        <taxon>Mycobacteriaceae</taxon>
        <taxon>Mycolicibacterium</taxon>
    </lineage>
</organism>
<reference evidence="2" key="1">
    <citation type="submission" date="2014-05" db="EMBL/GenBank/DDBJ databases">
        <authorList>
            <person name="Urmite Genomes"/>
        </authorList>
    </citation>
    <scope>NUCLEOTIDE SEQUENCE</scope>
    <source>
        <strain evidence="2">DSM 44074</strain>
    </source>
</reference>
<reference evidence="2" key="2">
    <citation type="submission" date="2015-09" db="EMBL/GenBank/DDBJ databases">
        <title>Draft genome sequence of Mycobacterium neoaurum DSM 44074.</title>
        <authorList>
            <person name="Croce O."/>
            <person name="Robert C."/>
            <person name="Raoult D."/>
            <person name="Drancourt M."/>
        </authorList>
    </citation>
    <scope>NUCLEOTIDE SEQUENCE</scope>
    <source>
        <strain evidence="2">DSM 44074</strain>
    </source>
</reference>
<protein>
    <submittedName>
        <fullName evidence="2">Uncharacterized protein</fullName>
    </submittedName>
</protein>
<accession>A0AAV2WGJ1</accession>
<evidence type="ECO:0000256" key="1">
    <source>
        <dbReference type="SAM" id="MobiDB-lite"/>
    </source>
</evidence>
<dbReference type="AlphaFoldDB" id="A0AAV2WGJ1"/>
<gene>
    <name evidence="2" type="ORF">BN1047_01260</name>
</gene>